<keyword evidence="7 12" id="KW-0560">Oxidoreductase</keyword>
<keyword evidence="5 11" id="KW-0479">Metal-binding</keyword>
<accession>A0A9E7LCC2</accession>
<dbReference type="InterPro" id="IPR036396">
    <property type="entry name" value="Cyt_P450_sf"/>
</dbReference>
<keyword evidence="8 11" id="KW-0408">Iron</keyword>
<name>A0A9E7LCC2_9LILI</name>
<evidence type="ECO:0000256" key="7">
    <source>
        <dbReference type="ARBA" id="ARBA00023002"/>
    </source>
</evidence>
<dbReference type="Proteomes" id="UP001055439">
    <property type="component" value="Chromosome 9"/>
</dbReference>
<comment type="subcellular location">
    <subcellularLocation>
        <location evidence="1">Membrane</location>
        <topology evidence="1">Single-pass membrane protein</topology>
    </subcellularLocation>
</comment>
<evidence type="ECO:0000256" key="12">
    <source>
        <dbReference type="RuleBase" id="RU000461"/>
    </source>
</evidence>
<dbReference type="GO" id="GO:0016020">
    <property type="term" value="C:membrane"/>
    <property type="evidence" value="ECO:0007669"/>
    <property type="project" value="UniProtKB-SubCell"/>
</dbReference>
<evidence type="ECO:0000256" key="3">
    <source>
        <dbReference type="ARBA" id="ARBA00022617"/>
    </source>
</evidence>
<dbReference type="PANTHER" id="PTHR47947">
    <property type="entry name" value="CYTOCHROME P450 82C3-RELATED"/>
    <property type="match status" value="1"/>
</dbReference>
<evidence type="ECO:0000256" key="2">
    <source>
        <dbReference type="ARBA" id="ARBA00010617"/>
    </source>
</evidence>
<dbReference type="SUPFAM" id="SSF48264">
    <property type="entry name" value="Cytochrome P450"/>
    <property type="match status" value="1"/>
</dbReference>
<dbReference type="OrthoDB" id="666026at2759"/>
<dbReference type="GO" id="GO:0016705">
    <property type="term" value="F:oxidoreductase activity, acting on paired donors, with incorporation or reduction of molecular oxygen"/>
    <property type="evidence" value="ECO:0007669"/>
    <property type="project" value="InterPro"/>
</dbReference>
<keyword evidence="3 11" id="KW-0349">Heme</keyword>
<proteinExistence type="inferred from homology"/>
<keyword evidence="10" id="KW-0472">Membrane</keyword>
<evidence type="ECO:0000256" key="8">
    <source>
        <dbReference type="ARBA" id="ARBA00023004"/>
    </source>
</evidence>
<feature type="domain" description="ALG11 mannosyltransferase N-terminal" evidence="13">
    <location>
        <begin position="52"/>
        <end position="110"/>
    </location>
</feature>
<dbReference type="PROSITE" id="PS00086">
    <property type="entry name" value="CYTOCHROME_P450"/>
    <property type="match status" value="1"/>
</dbReference>
<evidence type="ECO:0000256" key="4">
    <source>
        <dbReference type="ARBA" id="ARBA00022692"/>
    </source>
</evidence>
<keyword evidence="9 12" id="KW-0503">Monooxygenase</keyword>
<dbReference type="GO" id="GO:0005506">
    <property type="term" value="F:iron ion binding"/>
    <property type="evidence" value="ECO:0007669"/>
    <property type="project" value="InterPro"/>
</dbReference>
<keyword evidence="4" id="KW-0812">Transmembrane</keyword>
<dbReference type="InterPro" id="IPR031814">
    <property type="entry name" value="ALG11_N"/>
</dbReference>
<dbReference type="EMBL" id="CP097511">
    <property type="protein sequence ID" value="URE45590.1"/>
    <property type="molecule type" value="Genomic_DNA"/>
</dbReference>
<dbReference type="GO" id="GO:0020037">
    <property type="term" value="F:heme binding"/>
    <property type="evidence" value="ECO:0007669"/>
    <property type="project" value="InterPro"/>
</dbReference>
<dbReference type="PANTHER" id="PTHR47947:SF62">
    <property type="entry name" value="CYTOCHROME P450, FAMILY 81, SUBFAMILY D, POLYPEPTIDE 5"/>
    <property type="match status" value="1"/>
</dbReference>
<protein>
    <submittedName>
        <fullName evidence="14">Cytochrome P450</fullName>
    </submittedName>
</protein>
<dbReference type="GO" id="GO:0004497">
    <property type="term" value="F:monooxygenase activity"/>
    <property type="evidence" value="ECO:0007669"/>
    <property type="project" value="UniProtKB-KW"/>
</dbReference>
<keyword evidence="15" id="KW-1185">Reference proteome</keyword>
<dbReference type="InterPro" id="IPR001128">
    <property type="entry name" value="Cyt_P450"/>
</dbReference>
<evidence type="ECO:0000313" key="15">
    <source>
        <dbReference type="Proteomes" id="UP001055439"/>
    </source>
</evidence>
<comment type="similarity">
    <text evidence="2 12">Belongs to the cytochrome P450 family.</text>
</comment>
<dbReference type="AlphaFoldDB" id="A0A9E7LCC2"/>
<evidence type="ECO:0000256" key="10">
    <source>
        <dbReference type="ARBA" id="ARBA00023136"/>
    </source>
</evidence>
<dbReference type="InterPro" id="IPR050651">
    <property type="entry name" value="Plant_Cytochrome_P450_Monoox"/>
</dbReference>
<dbReference type="PRINTS" id="PR00385">
    <property type="entry name" value="P450"/>
</dbReference>
<evidence type="ECO:0000256" key="6">
    <source>
        <dbReference type="ARBA" id="ARBA00022989"/>
    </source>
</evidence>
<dbReference type="Pfam" id="PF00067">
    <property type="entry name" value="p450"/>
    <property type="match status" value="1"/>
</dbReference>
<dbReference type="FunFam" id="1.10.630.10:FF:000081">
    <property type="entry name" value="Cytochrome P450 CYP81N5"/>
    <property type="match status" value="1"/>
</dbReference>
<evidence type="ECO:0000313" key="14">
    <source>
        <dbReference type="EMBL" id="URE45590.1"/>
    </source>
</evidence>
<evidence type="ECO:0000256" key="1">
    <source>
        <dbReference type="ARBA" id="ARBA00004167"/>
    </source>
</evidence>
<evidence type="ECO:0000256" key="11">
    <source>
        <dbReference type="PIRSR" id="PIRSR602401-1"/>
    </source>
</evidence>
<feature type="binding site" description="axial binding residue" evidence="11">
    <location>
        <position position="618"/>
    </location>
    <ligand>
        <name>heme</name>
        <dbReference type="ChEBI" id="CHEBI:30413"/>
    </ligand>
    <ligandPart>
        <name>Fe</name>
        <dbReference type="ChEBI" id="CHEBI:18248"/>
    </ligandPart>
</feature>
<keyword evidence="6" id="KW-1133">Transmembrane helix</keyword>
<evidence type="ECO:0000256" key="9">
    <source>
        <dbReference type="ARBA" id="ARBA00023033"/>
    </source>
</evidence>
<evidence type="ECO:0000256" key="5">
    <source>
        <dbReference type="ARBA" id="ARBA00022723"/>
    </source>
</evidence>
<gene>
    <name evidence="14" type="ORF">MUK42_15124</name>
</gene>
<organism evidence="14 15">
    <name type="scientific">Musa troglodytarum</name>
    <name type="common">fe'i banana</name>
    <dbReference type="NCBI Taxonomy" id="320322"/>
    <lineage>
        <taxon>Eukaryota</taxon>
        <taxon>Viridiplantae</taxon>
        <taxon>Streptophyta</taxon>
        <taxon>Embryophyta</taxon>
        <taxon>Tracheophyta</taxon>
        <taxon>Spermatophyta</taxon>
        <taxon>Magnoliopsida</taxon>
        <taxon>Liliopsida</taxon>
        <taxon>Zingiberales</taxon>
        <taxon>Musaceae</taxon>
        <taxon>Musa</taxon>
    </lineage>
</organism>
<sequence>MPHSSPAETQTRWAARSPSVIDGALGLVVDHLAFFPSIPGTRLCRSGCDLGAVGFFHPYTDGGGGGKRVLWCAVRSVQEENPDLHCAFTVDDASPKSLAARALDRFSYPLAWIFGCKVICYTHYPTISSDMVSRVLQSSSMYNNDSLTASRLYGLVGSSAHLAMVNSLRTRSHIDCLWKIPQRTERVYPPCDTSSLQSVRKNLPPSPRSFPIIGHLHLIAKLPTHRALAAIAAARGPVVLLRLGSRPVLLVSSAPAAEECFTAHDVAFANRPNLLVPQMLGFVCTTMGWTPHGPHWRDLRRIYAVHLLSSAALRSSSDSRTRAVRSLAKALFLEPGDSEPDGPRRVEMKTKFYNLAYDVMMRMVATALKEGSAEERQRFREIVQKTSAVSGAANVTEFFPALRRLGWRGTERKLARLQRSRDALIGELIERHRVRRRQSGSNGDKGRATVIDVMLSLQESDPGTYTDVTIRGLIAEILAAGTDTSAVTMEWAMCLLLIHPEVLHAARAELDAKIGQGRMVEEEDIPNLAYLNCIINETLRLYPAVPLLVPHESSQDCTVGGYDVPRGTMLLANAWAIHRDPNTWDQPEEFKPERFQCEGGKEEAGLRMLPFGSGRRRCPGEGLAMRVIALALATLIHCFEWDKLPGEDVDMTEGQGLSMPKVKPLEVVCTPRHTMLHALSQL</sequence>
<dbReference type="Gene3D" id="1.10.630.10">
    <property type="entry name" value="Cytochrome P450"/>
    <property type="match status" value="1"/>
</dbReference>
<dbReference type="Pfam" id="PF15924">
    <property type="entry name" value="ALG11_N"/>
    <property type="match status" value="1"/>
</dbReference>
<dbReference type="InterPro" id="IPR017972">
    <property type="entry name" value="Cyt_P450_CS"/>
</dbReference>
<evidence type="ECO:0000259" key="13">
    <source>
        <dbReference type="Pfam" id="PF15924"/>
    </source>
</evidence>
<dbReference type="InterPro" id="IPR002401">
    <property type="entry name" value="Cyt_P450_E_grp-I"/>
</dbReference>
<comment type="cofactor">
    <cofactor evidence="11">
        <name>heme</name>
        <dbReference type="ChEBI" id="CHEBI:30413"/>
    </cofactor>
</comment>
<reference evidence="14" key="1">
    <citation type="submission" date="2022-05" db="EMBL/GenBank/DDBJ databases">
        <title>The Musa troglodytarum L. genome provides insights into the mechanism of non-climacteric behaviour and enrichment of carotenoids.</title>
        <authorList>
            <person name="Wang J."/>
        </authorList>
    </citation>
    <scope>NUCLEOTIDE SEQUENCE</scope>
    <source>
        <tissue evidence="14">Leaf</tissue>
    </source>
</reference>
<dbReference type="PRINTS" id="PR00463">
    <property type="entry name" value="EP450I"/>
</dbReference>